<comment type="caution">
    <text evidence="3">The sequence shown here is derived from an EMBL/GenBank/DDBJ whole genome shotgun (WGS) entry which is preliminary data.</text>
</comment>
<evidence type="ECO:0000259" key="2">
    <source>
        <dbReference type="Pfam" id="PF24950"/>
    </source>
</evidence>
<dbReference type="CDD" id="cd00063">
    <property type="entry name" value="FN3"/>
    <property type="match status" value="1"/>
</dbReference>
<dbReference type="Proteomes" id="UP001331761">
    <property type="component" value="Unassembled WGS sequence"/>
</dbReference>
<dbReference type="SUPFAM" id="SSF49265">
    <property type="entry name" value="Fibronectin type III"/>
    <property type="match status" value="1"/>
</dbReference>
<evidence type="ECO:0000313" key="3">
    <source>
        <dbReference type="EMBL" id="KAK5980909.1"/>
    </source>
</evidence>
<evidence type="ECO:0000259" key="1">
    <source>
        <dbReference type="Pfam" id="PF24940"/>
    </source>
</evidence>
<protein>
    <submittedName>
        <fullName evidence="3">Fibronectin type-III domain-containing protein</fullName>
    </submittedName>
</protein>
<dbReference type="PANTHER" id="PTHR46957:SF3">
    <property type="entry name" value="CYTOKINE RECEPTOR"/>
    <property type="match status" value="1"/>
</dbReference>
<evidence type="ECO:0000313" key="4">
    <source>
        <dbReference type="Proteomes" id="UP001331761"/>
    </source>
</evidence>
<dbReference type="GO" id="GO:0016020">
    <property type="term" value="C:membrane"/>
    <property type="evidence" value="ECO:0007669"/>
    <property type="project" value="UniProtKB-SubCell"/>
</dbReference>
<dbReference type="Pfam" id="PF24940">
    <property type="entry name" value="Fn3_Dep-1_5th"/>
    <property type="match status" value="1"/>
</dbReference>
<feature type="domain" description="Dep-1 sixth Fn3-like" evidence="2">
    <location>
        <begin position="107"/>
        <end position="206"/>
    </location>
</feature>
<dbReference type="InterPro" id="IPR036116">
    <property type="entry name" value="FN3_sf"/>
</dbReference>
<gene>
    <name evidence="3" type="ORF">GCK32_014331</name>
</gene>
<proteinExistence type="predicted"/>
<accession>A0AAN8IND3</accession>
<organism evidence="3 4">
    <name type="scientific">Trichostrongylus colubriformis</name>
    <name type="common">Black scour worm</name>
    <dbReference type="NCBI Taxonomy" id="6319"/>
    <lineage>
        <taxon>Eukaryota</taxon>
        <taxon>Metazoa</taxon>
        <taxon>Ecdysozoa</taxon>
        <taxon>Nematoda</taxon>
        <taxon>Chromadorea</taxon>
        <taxon>Rhabditida</taxon>
        <taxon>Rhabditina</taxon>
        <taxon>Rhabditomorpha</taxon>
        <taxon>Strongyloidea</taxon>
        <taxon>Trichostrongylidae</taxon>
        <taxon>Trichostrongylus</taxon>
    </lineage>
</organism>
<dbReference type="EMBL" id="WIXE01006867">
    <property type="protein sequence ID" value="KAK5980909.1"/>
    <property type="molecule type" value="Genomic_DNA"/>
</dbReference>
<name>A0AAN8IND3_TRICO</name>
<dbReference type="InterPro" id="IPR056966">
    <property type="entry name" value="Fn3_Dep-1_5th"/>
</dbReference>
<dbReference type="InterPro" id="IPR003961">
    <property type="entry name" value="FN3_dom"/>
</dbReference>
<dbReference type="Pfam" id="PF24950">
    <property type="entry name" value="Fn3_Dep-1_6th"/>
    <property type="match status" value="1"/>
</dbReference>
<dbReference type="AlphaFoldDB" id="A0AAN8IND3"/>
<dbReference type="InterPro" id="IPR013783">
    <property type="entry name" value="Ig-like_fold"/>
</dbReference>
<keyword evidence="4" id="KW-1185">Reference proteome</keyword>
<dbReference type="Gene3D" id="2.60.40.10">
    <property type="entry name" value="Immunoglobulins"/>
    <property type="match status" value="1"/>
</dbReference>
<dbReference type="InterPro" id="IPR056969">
    <property type="entry name" value="Fn3_Dep-1_6th"/>
</dbReference>
<reference evidence="3 4" key="1">
    <citation type="submission" date="2019-10" db="EMBL/GenBank/DDBJ databases">
        <title>Assembly and Annotation for the nematode Trichostrongylus colubriformis.</title>
        <authorList>
            <person name="Martin J."/>
        </authorList>
    </citation>
    <scope>NUCLEOTIDE SEQUENCE [LARGE SCALE GENOMIC DNA]</scope>
    <source>
        <strain evidence="3">G859</strain>
        <tissue evidence="3">Whole worm</tissue>
    </source>
</reference>
<dbReference type="PANTHER" id="PTHR46957">
    <property type="entry name" value="CYTOKINE RECEPTOR"/>
    <property type="match status" value="1"/>
</dbReference>
<dbReference type="InterPro" id="IPR050713">
    <property type="entry name" value="RTP_Phos/Ushers"/>
</dbReference>
<feature type="domain" description="Dep-1 fifth Fn3-like" evidence="1">
    <location>
        <begin position="1"/>
        <end position="106"/>
    </location>
</feature>
<sequence>MNGFGLSLQESQSGVKLSWPQSDVFMSRLRDIWNKVVGPNSQLQMRLFPADGLGKGSRLQGDPLAASPLVVGSLKKGTCYKVQIFTVTKSGIVSESRYNDYFRMSAPPVNISVHDVTRSSAVLHAAFISFEEVDQECVLNAVVLDMHSHVVLDKTLKAQSQNFTPIELNGLRPFHKYTVNSKITCSSGPSDCLPSTRTIRQLTFSTMQDKPGPVLSLSARPLNPYSAQLMWLPPALPNGILTHYVVDIKSEVLNFRMVNKLTIIHMITIYDTLTWMQVQRFDVWPLYAAAVDEINTRGSPSLSQVQKSYSYLLH</sequence>